<comment type="caution">
    <text evidence="1">The sequence shown here is derived from an EMBL/GenBank/DDBJ whole genome shotgun (WGS) entry which is preliminary data.</text>
</comment>
<dbReference type="Proteomes" id="UP000824890">
    <property type="component" value="Unassembled WGS sequence"/>
</dbReference>
<keyword evidence="2" id="KW-1185">Reference proteome</keyword>
<name>A0ABQ8DDQ2_BRANA</name>
<organism evidence="1 2">
    <name type="scientific">Brassica napus</name>
    <name type="common">Rape</name>
    <dbReference type="NCBI Taxonomy" id="3708"/>
    <lineage>
        <taxon>Eukaryota</taxon>
        <taxon>Viridiplantae</taxon>
        <taxon>Streptophyta</taxon>
        <taxon>Embryophyta</taxon>
        <taxon>Tracheophyta</taxon>
        <taxon>Spermatophyta</taxon>
        <taxon>Magnoliopsida</taxon>
        <taxon>eudicotyledons</taxon>
        <taxon>Gunneridae</taxon>
        <taxon>Pentapetalae</taxon>
        <taxon>rosids</taxon>
        <taxon>malvids</taxon>
        <taxon>Brassicales</taxon>
        <taxon>Brassicaceae</taxon>
        <taxon>Brassiceae</taxon>
        <taxon>Brassica</taxon>
    </lineage>
</organism>
<dbReference type="EMBL" id="JAGKQM010000005">
    <property type="protein sequence ID" value="KAH0927509.1"/>
    <property type="molecule type" value="Genomic_DNA"/>
</dbReference>
<evidence type="ECO:0000313" key="2">
    <source>
        <dbReference type="Proteomes" id="UP000824890"/>
    </source>
</evidence>
<sequence length="177" mass="19861">FHLLRHVFAELGTNSIRIKRQTLASDHADEQSVISQSSGRSTILKIYSARITAATSLHTVAATSQGSRNGRYPNSSHRNPSRVLRRYGECARFSSLSYIVQKKKAGYKILRRSGKSEGVFLVPWGPEDLREKMWSDFKVVKMWSDLKKKMSSLPEGVKMLSDLGDKACSELKGEDVV</sequence>
<evidence type="ECO:0000313" key="1">
    <source>
        <dbReference type="EMBL" id="KAH0927509.1"/>
    </source>
</evidence>
<gene>
    <name evidence="1" type="ORF">HID58_019765</name>
</gene>
<protein>
    <submittedName>
        <fullName evidence="1">Uncharacterized protein</fullName>
    </submittedName>
</protein>
<feature type="non-terminal residue" evidence="1">
    <location>
        <position position="1"/>
    </location>
</feature>
<proteinExistence type="predicted"/>
<reference evidence="1 2" key="1">
    <citation type="submission" date="2021-05" db="EMBL/GenBank/DDBJ databases">
        <title>Genome Assembly of Synthetic Allotetraploid Brassica napus Reveals Homoeologous Exchanges between Subgenomes.</title>
        <authorList>
            <person name="Davis J.T."/>
        </authorList>
    </citation>
    <scope>NUCLEOTIDE SEQUENCE [LARGE SCALE GENOMIC DNA]</scope>
    <source>
        <strain evidence="2">cv. Da-Ae</strain>
        <tissue evidence="1">Seedling</tissue>
    </source>
</reference>
<accession>A0ABQ8DDQ2</accession>